<dbReference type="EMBL" id="BPLQ01001534">
    <property type="protein sequence ID" value="GIX82626.1"/>
    <property type="molecule type" value="Genomic_DNA"/>
</dbReference>
<name>A0AAV4NFC3_9ARAC</name>
<keyword evidence="2" id="KW-1185">Reference proteome</keyword>
<dbReference type="Proteomes" id="UP001054837">
    <property type="component" value="Unassembled WGS sequence"/>
</dbReference>
<evidence type="ECO:0000313" key="2">
    <source>
        <dbReference type="Proteomes" id="UP001054837"/>
    </source>
</evidence>
<gene>
    <name evidence="1" type="ORF">CDAR_295521</name>
</gene>
<accession>A0AAV4NFC3</accession>
<organism evidence="1 2">
    <name type="scientific">Caerostris darwini</name>
    <dbReference type="NCBI Taxonomy" id="1538125"/>
    <lineage>
        <taxon>Eukaryota</taxon>
        <taxon>Metazoa</taxon>
        <taxon>Ecdysozoa</taxon>
        <taxon>Arthropoda</taxon>
        <taxon>Chelicerata</taxon>
        <taxon>Arachnida</taxon>
        <taxon>Araneae</taxon>
        <taxon>Araneomorphae</taxon>
        <taxon>Entelegynae</taxon>
        <taxon>Araneoidea</taxon>
        <taxon>Araneidae</taxon>
        <taxon>Caerostris</taxon>
    </lineage>
</organism>
<reference evidence="1 2" key="1">
    <citation type="submission" date="2021-06" db="EMBL/GenBank/DDBJ databases">
        <title>Caerostris darwini draft genome.</title>
        <authorList>
            <person name="Kono N."/>
            <person name="Arakawa K."/>
        </authorList>
    </citation>
    <scope>NUCLEOTIDE SEQUENCE [LARGE SCALE GENOMIC DNA]</scope>
</reference>
<dbReference type="AlphaFoldDB" id="A0AAV4NFC3"/>
<sequence>MALSRDTTIDHELRSALTASTSVMKVEIVYQNLWSKYEGPHFFKDCSIVKSIEKPLGINCILNARRKTLPEMFVSPNILHEDRDHLNKNLLCIKECVFTCHVLKEFASIFNSEKERKRSTIDSCNSCMRLSDSFMRLPTRQCKNPIEKLLHWSF</sequence>
<comment type="caution">
    <text evidence="1">The sequence shown here is derived from an EMBL/GenBank/DDBJ whole genome shotgun (WGS) entry which is preliminary data.</text>
</comment>
<evidence type="ECO:0000313" key="1">
    <source>
        <dbReference type="EMBL" id="GIX82626.1"/>
    </source>
</evidence>
<protein>
    <submittedName>
        <fullName evidence="1">Uncharacterized protein</fullName>
    </submittedName>
</protein>
<proteinExistence type="predicted"/>